<proteinExistence type="predicted"/>
<dbReference type="AlphaFoldDB" id="A0A939K0G9"/>
<name>A0A939K0G9_9BACT</name>
<protein>
    <submittedName>
        <fullName evidence="3">Alpha/beta fold hydrolase</fullName>
    </submittedName>
</protein>
<dbReference type="PANTHER" id="PTHR43798">
    <property type="entry name" value="MONOACYLGLYCEROL LIPASE"/>
    <property type="match status" value="1"/>
</dbReference>
<evidence type="ECO:0000313" key="4">
    <source>
        <dbReference type="Proteomes" id="UP000664795"/>
    </source>
</evidence>
<dbReference type="EMBL" id="JAFMYU010000009">
    <property type="protein sequence ID" value="MBO0931991.1"/>
    <property type="molecule type" value="Genomic_DNA"/>
</dbReference>
<evidence type="ECO:0000259" key="2">
    <source>
        <dbReference type="Pfam" id="PF01370"/>
    </source>
</evidence>
<reference evidence="3 4" key="1">
    <citation type="submission" date="2021-03" db="EMBL/GenBank/DDBJ databases">
        <title>Fibrella sp. HMF5036 genome sequencing and assembly.</title>
        <authorList>
            <person name="Kang H."/>
            <person name="Kim H."/>
            <person name="Bae S."/>
            <person name="Joh K."/>
        </authorList>
    </citation>
    <scope>NUCLEOTIDE SEQUENCE [LARGE SCALE GENOMIC DNA]</scope>
    <source>
        <strain evidence="3 4">HMF5036</strain>
    </source>
</reference>
<keyword evidence="3" id="KW-0378">Hydrolase</keyword>
<dbReference type="Gene3D" id="3.40.50.1820">
    <property type="entry name" value="alpha/beta hydrolase"/>
    <property type="match status" value="1"/>
</dbReference>
<dbReference type="SUPFAM" id="SSF51735">
    <property type="entry name" value="NAD(P)-binding Rossmann-fold domains"/>
    <property type="match status" value="1"/>
</dbReference>
<dbReference type="SUPFAM" id="SSF53474">
    <property type="entry name" value="alpha/beta-Hydrolases"/>
    <property type="match status" value="1"/>
</dbReference>
<dbReference type="Pfam" id="PF01370">
    <property type="entry name" value="Epimerase"/>
    <property type="match status" value="1"/>
</dbReference>
<accession>A0A939K0G9</accession>
<dbReference type="GO" id="GO:0046464">
    <property type="term" value="P:acylglycerol catabolic process"/>
    <property type="evidence" value="ECO:0007669"/>
    <property type="project" value="TreeGrafter"/>
</dbReference>
<keyword evidence="4" id="KW-1185">Reference proteome</keyword>
<dbReference type="InterPro" id="IPR029058">
    <property type="entry name" value="AB_hydrolase_fold"/>
</dbReference>
<dbReference type="InterPro" id="IPR001509">
    <property type="entry name" value="Epimerase_deHydtase"/>
</dbReference>
<sequence length="618" mass="68956">MKQVIILGATGFIGSHVAEQFHQAGYAVTALVRAGSDTTAIRPFCTKICSVDFSDEAALTTQLTGFALLVNCLARVKVHATLAELNTVQVTLTERVTRAAIRAGVGRCLLLSTVEIYGFGGNPVKTETEPYWPTHAFQRSFASKEQAFTVLMTEAKQAGSLIDYAILQPASTIGRREGNSSFFAHLYKAHREGLYPLLDGGKARVSLVDTRDIGRAMVHLAEQPEPLGKTYLLKGFNTTWHELKQTIDLFTGRIARTIQPPAYLMAGLARLLEQVTPYRHEPTITPLAVDLFTKDVLINDQRLTDTGFRPRFSLEEAVADAITYLDPSVVNPPESLFDWKGQGRYTVYNGYRQFYRDTLTDHLSTVLLLHGFPTSSWDYHRLWLSLCQHHRLIAPDFLGFGFSDKPRQHTYSIQHQTDSIVSLLQQLEIKAVTVVAHNYGTIVAQELLARQRDGTLPIRLNRVSFLNGALFPELHRPTPVQQLLLSPLGAVLVRLTTKGLFARSLKAVFGHDTQPDDAEVANLWQLVRYNEGQLLAKKLLHYVADRRTHALRWTTAMTQTDVPLQFINGIDDPVSGLPVVEKYLAEVPHPNVVQLDHIGHYPQLEAAGRVVQALEAFI</sequence>
<dbReference type="InterPro" id="IPR050266">
    <property type="entry name" value="AB_hydrolase_sf"/>
</dbReference>
<evidence type="ECO:0000313" key="3">
    <source>
        <dbReference type="EMBL" id="MBO0931991.1"/>
    </source>
</evidence>
<dbReference type="GO" id="GO:0047372">
    <property type="term" value="F:monoacylglycerol lipase activity"/>
    <property type="evidence" value="ECO:0007669"/>
    <property type="project" value="TreeGrafter"/>
</dbReference>
<dbReference type="GO" id="GO:0016020">
    <property type="term" value="C:membrane"/>
    <property type="evidence" value="ECO:0007669"/>
    <property type="project" value="TreeGrafter"/>
</dbReference>
<dbReference type="InterPro" id="IPR000073">
    <property type="entry name" value="AB_hydrolase_1"/>
</dbReference>
<feature type="domain" description="AB hydrolase-1" evidence="1">
    <location>
        <begin position="365"/>
        <end position="606"/>
    </location>
</feature>
<dbReference type="PANTHER" id="PTHR43798:SF33">
    <property type="entry name" value="HYDROLASE, PUTATIVE (AFU_ORTHOLOGUE AFUA_2G14860)-RELATED"/>
    <property type="match status" value="1"/>
</dbReference>
<dbReference type="Pfam" id="PF00561">
    <property type="entry name" value="Abhydrolase_1"/>
    <property type="match status" value="1"/>
</dbReference>
<gene>
    <name evidence="3" type="ORF">J2I48_13355</name>
</gene>
<dbReference type="Gene3D" id="3.40.50.720">
    <property type="entry name" value="NAD(P)-binding Rossmann-like Domain"/>
    <property type="match status" value="1"/>
</dbReference>
<comment type="caution">
    <text evidence="3">The sequence shown here is derived from an EMBL/GenBank/DDBJ whole genome shotgun (WGS) entry which is preliminary data.</text>
</comment>
<dbReference type="Proteomes" id="UP000664795">
    <property type="component" value="Unassembled WGS sequence"/>
</dbReference>
<evidence type="ECO:0000259" key="1">
    <source>
        <dbReference type="Pfam" id="PF00561"/>
    </source>
</evidence>
<dbReference type="InterPro" id="IPR036291">
    <property type="entry name" value="NAD(P)-bd_dom_sf"/>
</dbReference>
<organism evidence="3 4">
    <name type="scientific">Fibrella aquatilis</name>
    <dbReference type="NCBI Taxonomy" id="2817059"/>
    <lineage>
        <taxon>Bacteria</taxon>
        <taxon>Pseudomonadati</taxon>
        <taxon>Bacteroidota</taxon>
        <taxon>Cytophagia</taxon>
        <taxon>Cytophagales</taxon>
        <taxon>Spirosomataceae</taxon>
        <taxon>Fibrella</taxon>
    </lineage>
</organism>
<dbReference type="RefSeq" id="WP_207335959.1">
    <property type="nucleotide sequence ID" value="NZ_JAFMYU010000009.1"/>
</dbReference>
<feature type="domain" description="NAD-dependent epimerase/dehydratase" evidence="2">
    <location>
        <begin position="4"/>
        <end position="226"/>
    </location>
</feature>